<keyword evidence="2" id="KW-1185">Reference proteome</keyword>
<organism evidence="1 2">
    <name type="scientific">Coniophora puteana (strain RWD-64-598)</name>
    <name type="common">Brown rot fungus</name>
    <dbReference type="NCBI Taxonomy" id="741705"/>
    <lineage>
        <taxon>Eukaryota</taxon>
        <taxon>Fungi</taxon>
        <taxon>Dikarya</taxon>
        <taxon>Basidiomycota</taxon>
        <taxon>Agaricomycotina</taxon>
        <taxon>Agaricomycetes</taxon>
        <taxon>Agaricomycetidae</taxon>
        <taxon>Boletales</taxon>
        <taxon>Coniophorineae</taxon>
        <taxon>Coniophoraceae</taxon>
        <taxon>Coniophora</taxon>
    </lineage>
</organism>
<name>A0A5M3MZM6_CONPW</name>
<reference evidence="2" key="1">
    <citation type="journal article" date="2012" name="Science">
        <title>The Paleozoic origin of enzymatic lignin decomposition reconstructed from 31 fungal genomes.</title>
        <authorList>
            <person name="Floudas D."/>
            <person name="Binder M."/>
            <person name="Riley R."/>
            <person name="Barry K."/>
            <person name="Blanchette R.A."/>
            <person name="Henrissat B."/>
            <person name="Martinez A.T."/>
            <person name="Otillar R."/>
            <person name="Spatafora J.W."/>
            <person name="Yadav J.S."/>
            <person name="Aerts A."/>
            <person name="Benoit I."/>
            <person name="Boyd A."/>
            <person name="Carlson A."/>
            <person name="Copeland A."/>
            <person name="Coutinho P.M."/>
            <person name="de Vries R.P."/>
            <person name="Ferreira P."/>
            <person name="Findley K."/>
            <person name="Foster B."/>
            <person name="Gaskell J."/>
            <person name="Glotzer D."/>
            <person name="Gorecki P."/>
            <person name="Heitman J."/>
            <person name="Hesse C."/>
            <person name="Hori C."/>
            <person name="Igarashi K."/>
            <person name="Jurgens J.A."/>
            <person name="Kallen N."/>
            <person name="Kersten P."/>
            <person name="Kohler A."/>
            <person name="Kuees U."/>
            <person name="Kumar T.K.A."/>
            <person name="Kuo A."/>
            <person name="LaButti K."/>
            <person name="Larrondo L.F."/>
            <person name="Lindquist E."/>
            <person name="Ling A."/>
            <person name="Lombard V."/>
            <person name="Lucas S."/>
            <person name="Lundell T."/>
            <person name="Martin R."/>
            <person name="McLaughlin D.J."/>
            <person name="Morgenstern I."/>
            <person name="Morin E."/>
            <person name="Murat C."/>
            <person name="Nagy L.G."/>
            <person name="Nolan M."/>
            <person name="Ohm R.A."/>
            <person name="Patyshakuliyeva A."/>
            <person name="Rokas A."/>
            <person name="Ruiz-Duenas F.J."/>
            <person name="Sabat G."/>
            <person name="Salamov A."/>
            <person name="Samejima M."/>
            <person name="Schmutz J."/>
            <person name="Slot J.C."/>
            <person name="St John F."/>
            <person name="Stenlid J."/>
            <person name="Sun H."/>
            <person name="Sun S."/>
            <person name="Syed K."/>
            <person name="Tsang A."/>
            <person name="Wiebenga A."/>
            <person name="Young D."/>
            <person name="Pisabarro A."/>
            <person name="Eastwood D.C."/>
            <person name="Martin F."/>
            <person name="Cullen D."/>
            <person name="Grigoriev I.V."/>
            <person name="Hibbett D.S."/>
        </authorList>
    </citation>
    <scope>NUCLEOTIDE SEQUENCE [LARGE SCALE GENOMIC DNA]</scope>
    <source>
        <strain evidence="2">RWD-64-598 SS2</strain>
    </source>
</reference>
<dbReference type="AlphaFoldDB" id="A0A5M3MZM6"/>
<dbReference type="EMBL" id="JH711575">
    <property type="protein sequence ID" value="EIW84081.1"/>
    <property type="molecule type" value="Genomic_DNA"/>
</dbReference>
<dbReference type="GeneID" id="19202812"/>
<dbReference type="KEGG" id="cput:CONPUDRAFT_151128"/>
<sequence>MKQRTSSEADGELGDPLWAAQGDHDHFHITQPGILSSSLVVTMLFKPTDNSVMNTEWNRK</sequence>
<protein>
    <submittedName>
        <fullName evidence="1">Uncharacterized protein</fullName>
    </submittedName>
</protein>
<evidence type="ECO:0000313" key="2">
    <source>
        <dbReference type="Proteomes" id="UP000053558"/>
    </source>
</evidence>
<proteinExistence type="predicted"/>
<accession>A0A5M3MZM6</accession>
<comment type="caution">
    <text evidence="1">The sequence shown here is derived from an EMBL/GenBank/DDBJ whole genome shotgun (WGS) entry which is preliminary data.</text>
</comment>
<gene>
    <name evidence="1" type="ORF">CONPUDRAFT_151128</name>
</gene>
<dbReference type="RefSeq" id="XP_007765890.1">
    <property type="nucleotide sequence ID" value="XM_007767700.1"/>
</dbReference>
<evidence type="ECO:0000313" key="1">
    <source>
        <dbReference type="EMBL" id="EIW84081.1"/>
    </source>
</evidence>
<dbReference type="Proteomes" id="UP000053558">
    <property type="component" value="Unassembled WGS sequence"/>
</dbReference>